<feature type="compositionally biased region" description="Basic and acidic residues" evidence="1">
    <location>
        <begin position="1214"/>
        <end position="1223"/>
    </location>
</feature>
<feature type="compositionally biased region" description="Polar residues" evidence="1">
    <location>
        <begin position="1501"/>
        <end position="1520"/>
    </location>
</feature>
<reference evidence="3 4" key="1">
    <citation type="submission" date="2024-05" db="EMBL/GenBank/DDBJ databases">
        <title>Culex pipiens pipiens assembly and annotation.</title>
        <authorList>
            <person name="Alout H."/>
            <person name="Durand T."/>
        </authorList>
    </citation>
    <scope>NUCLEOTIDE SEQUENCE [LARGE SCALE GENOMIC DNA]</scope>
    <source>
        <strain evidence="3">HA-2024</strain>
        <tissue evidence="3">Whole body</tissue>
    </source>
</reference>
<organism evidence="3 4">
    <name type="scientific">Culex pipiens pipiens</name>
    <name type="common">Northern house mosquito</name>
    <dbReference type="NCBI Taxonomy" id="38569"/>
    <lineage>
        <taxon>Eukaryota</taxon>
        <taxon>Metazoa</taxon>
        <taxon>Ecdysozoa</taxon>
        <taxon>Arthropoda</taxon>
        <taxon>Hexapoda</taxon>
        <taxon>Insecta</taxon>
        <taxon>Pterygota</taxon>
        <taxon>Neoptera</taxon>
        <taxon>Endopterygota</taxon>
        <taxon>Diptera</taxon>
        <taxon>Nematocera</taxon>
        <taxon>Culicoidea</taxon>
        <taxon>Culicidae</taxon>
        <taxon>Culicinae</taxon>
        <taxon>Culicini</taxon>
        <taxon>Culex</taxon>
        <taxon>Culex</taxon>
    </lineage>
</organism>
<proteinExistence type="predicted"/>
<feature type="compositionally biased region" description="Polar residues" evidence="1">
    <location>
        <begin position="1249"/>
        <end position="1269"/>
    </location>
</feature>
<name>A0ABD1CQL3_CULPP</name>
<feature type="compositionally biased region" description="Polar residues" evidence="1">
    <location>
        <begin position="519"/>
        <end position="536"/>
    </location>
</feature>
<feature type="compositionally biased region" description="Low complexity" evidence="1">
    <location>
        <begin position="239"/>
        <end position="262"/>
    </location>
</feature>
<feature type="compositionally biased region" description="Polar residues" evidence="1">
    <location>
        <begin position="428"/>
        <end position="464"/>
    </location>
</feature>
<feature type="compositionally biased region" description="Polar residues" evidence="1">
    <location>
        <begin position="1591"/>
        <end position="1603"/>
    </location>
</feature>
<gene>
    <name evidence="3" type="ORF">pipiens_015426</name>
</gene>
<feature type="compositionally biased region" description="Basic and acidic residues" evidence="1">
    <location>
        <begin position="1642"/>
        <end position="1657"/>
    </location>
</feature>
<evidence type="ECO:0000256" key="2">
    <source>
        <dbReference type="SAM" id="SignalP"/>
    </source>
</evidence>
<dbReference type="Proteomes" id="UP001562425">
    <property type="component" value="Unassembled WGS sequence"/>
</dbReference>
<feature type="region of interest" description="Disordered" evidence="1">
    <location>
        <begin position="1393"/>
        <end position="1434"/>
    </location>
</feature>
<feature type="signal peptide" evidence="2">
    <location>
        <begin position="1"/>
        <end position="28"/>
    </location>
</feature>
<feature type="region of interest" description="Disordered" evidence="1">
    <location>
        <begin position="1046"/>
        <end position="1269"/>
    </location>
</feature>
<evidence type="ECO:0000313" key="3">
    <source>
        <dbReference type="EMBL" id="KAL1378678.1"/>
    </source>
</evidence>
<sequence length="1678" mass="187969">MARDVASRRHRWYPAVALVLLNLSALQAGERWSRQLTDYSHVPGNDWIPLARPGERQAGAKVLNYFDQTSFLDNSAQPQHHQFSYQQFPPQSSRLVFPPPPQQQQVQQQQDLDAVFNQQFNHQNFFQQHQQTQFGGGIQTIQRHPLPPYSPQLPKESLVHEKPSVVEQPFQFGQPAGPRQPAQPANGGVSQEEVQLLYVPVETLYNQKQPAPDTSRFNPLPQPVSASLINDFYTAATTTSKPRTTQTPYTTKSTTKATVKPKPNQPPLAMFMYNDDKSKISITDALGNLKNVGQISVLDSLSKNLPKVFIGPSGLAPPKGYSKFELPYLSTIEQNRFDRKLNDLPFFVAPLSYKTPSGFSKIPLPSPHVGSVIVQQSTASSQTNNYYRQPDNIEYYQPATLKFSDISTKPPITLPSAKPQQYEPDHYTSPTAKPTTDRITYSRGNTQSPQETYRQPQTYNSLSNLPNRHIVNEEYFNLAKTKKPAVQTTVSNYTPKTYKPFEFKPIPEQQYPEPEDQTPVFTTPKPATTTERLPTTRQEESRMKAFFKEENFRNRRPYTPSTLPPTYEEEDSPNNNQEQEQRFVHKFKLVDSVRPQTTSTTKSVIDNAFLDFFNQDGNQQHEMVKTVVSNTANNNAGQQIIRNNYFTSNANEAEPPKQKFVSTYFAPTTSGTSTTARATTTTSTVAPDSDAFFRDFDEKSRFASRPAVENQEAFINRYTESSYVNKYKYETNTNEAHYPVEVVTTQDPIRHDEVTTASPDQSYNIPSELPPISANLPGLVNSLMEDEWAQKKGGEQDSPTSTTTRTNFRKQQSYRTTPAPTTQEPYVSEVTTRRTRGRRPTASTTTHSDAPAPTRGSVNRSRSRYVASDGEKPSRGRVRSRVQVNPRVTKEDDNLEYQRDVLKQNYPVIRPTAGQSTTQTTTTTTTTTTPPPPTTTTTTTQATTMPITYQQIYEEQTERLYPYPSTDPVDQEEVSIPRKEYSYNENYYEPEVTSTYPQTTPRRVVQYQTPAQQIDEESVRVLPVDYQPEPQREVIREPQQPVYNLRRQPAKQPAEEAPVTSDETPKVEITPRPRRPGLSRQQVYSPRTTAATERATTTTTTPEVGASRGGSQQRRPAFVRRPARPLYTTTSAPPTTTYASRGYAPGGSDDEQPTQGTATVRPKSRQDILRARTRRPVTTTAAAATTTTASPEPSVTRGFARNKELRRVSPTTRSRQEQREREPQQQQQTQQQADSTSTPRFRIRERTRFNLQPQESQWSTKLNQNSFQPVQDVESRHKTYGDEELPQNEPEIVTASALLNQEEEDGEGQVSNIHLINVSAKMGGPVAATGTPGLIMNEVALSQAPPQAEDNADNSNAPSFAELLNDVMKEFIDEDVQQAGTEGKTVENEILIEEVPSSTTESQRRRNVGSGGRAGGNFRKRGRSHAVESFETAESQHINSHVYNSAGFEQLKNIDKAYLHGKNFAEEAKGASEIEENNAQEATTAGPAPQPQEEPIVTVQPEVTTSSIPETTPLPETTSVLPVEHETVTPAPTPVEEDDGHSAEQFYDDEPTPEQTDPSQGIFADVKRQISDLFAMAENDPETEEIEEDYQQYQPSAPMVSSTDEPELATTVNLTTTTTTTTDMTPGGEPVRTGGHGVGPECHAHPDLDLERDHARDGNLLPGAVRQDGREEAEKEQV</sequence>
<keyword evidence="4" id="KW-1185">Reference proteome</keyword>
<feature type="region of interest" description="Disordered" evidence="1">
    <location>
        <begin position="509"/>
        <end position="539"/>
    </location>
</feature>
<dbReference type="EMBL" id="JBEHCU010010164">
    <property type="protein sequence ID" value="KAL1378678.1"/>
    <property type="molecule type" value="Genomic_DNA"/>
</dbReference>
<feature type="compositionally biased region" description="Low complexity" evidence="1">
    <location>
        <begin position="1610"/>
        <end position="1625"/>
    </location>
</feature>
<evidence type="ECO:0000256" key="1">
    <source>
        <dbReference type="SAM" id="MobiDB-lite"/>
    </source>
</evidence>
<protein>
    <recommendedName>
        <fullName evidence="5">Mucin-5AC</fullName>
    </recommendedName>
</protein>
<feature type="compositionally biased region" description="Acidic residues" evidence="1">
    <location>
        <begin position="1581"/>
        <end position="1590"/>
    </location>
</feature>
<feature type="compositionally biased region" description="Polar residues" evidence="1">
    <location>
        <begin position="797"/>
        <end position="825"/>
    </location>
</feature>
<feature type="region of interest" description="Disordered" evidence="1">
    <location>
        <begin position="910"/>
        <end position="940"/>
    </location>
</feature>
<feature type="compositionally biased region" description="Low complexity" evidence="1">
    <location>
        <begin position="1224"/>
        <end position="1239"/>
    </location>
</feature>
<feature type="region of interest" description="Disordered" evidence="1">
    <location>
        <begin position="414"/>
        <end position="464"/>
    </location>
</feature>
<feature type="region of interest" description="Disordered" evidence="1">
    <location>
        <begin position="77"/>
        <end position="103"/>
    </location>
</feature>
<feature type="compositionally biased region" description="Low complexity" evidence="1">
    <location>
        <begin position="1124"/>
        <end position="1140"/>
    </location>
</feature>
<feature type="compositionally biased region" description="Low complexity" evidence="1">
    <location>
        <begin position="917"/>
        <end position="928"/>
    </location>
</feature>
<feature type="compositionally biased region" description="Basic and acidic residues" evidence="1">
    <location>
        <begin position="1667"/>
        <end position="1678"/>
    </location>
</feature>
<feature type="compositionally biased region" description="Polar residues" evidence="1">
    <location>
        <begin position="755"/>
        <end position="765"/>
    </location>
</feature>
<feature type="compositionally biased region" description="Low complexity" evidence="1">
    <location>
        <begin position="1086"/>
        <end position="1103"/>
    </location>
</feature>
<feature type="region of interest" description="Disordered" evidence="1">
    <location>
        <begin position="754"/>
        <end position="777"/>
    </location>
</feature>
<feature type="region of interest" description="Disordered" evidence="1">
    <location>
        <begin position="789"/>
        <end position="882"/>
    </location>
</feature>
<comment type="caution">
    <text evidence="3">The sequence shown here is derived from an EMBL/GenBank/DDBJ whole genome shotgun (WGS) entry which is preliminary data.</text>
</comment>
<keyword evidence="2" id="KW-0732">Signal</keyword>
<evidence type="ECO:0008006" key="5">
    <source>
        <dbReference type="Google" id="ProtNLM"/>
    </source>
</evidence>
<evidence type="ECO:0000313" key="4">
    <source>
        <dbReference type="Proteomes" id="UP001562425"/>
    </source>
</evidence>
<feature type="compositionally biased region" description="Low complexity" evidence="1">
    <location>
        <begin position="1176"/>
        <end position="1189"/>
    </location>
</feature>
<feature type="region of interest" description="Disordered" evidence="1">
    <location>
        <begin position="1581"/>
        <end position="1678"/>
    </location>
</feature>
<feature type="chain" id="PRO_5044805292" description="Mucin-5AC" evidence="2">
    <location>
        <begin position="29"/>
        <end position="1678"/>
    </location>
</feature>
<accession>A0ABD1CQL3</accession>
<feature type="region of interest" description="Disordered" evidence="1">
    <location>
        <begin position="239"/>
        <end position="267"/>
    </location>
</feature>
<feature type="region of interest" description="Disordered" evidence="1">
    <location>
        <begin position="551"/>
        <end position="579"/>
    </location>
</feature>
<feature type="region of interest" description="Disordered" evidence="1">
    <location>
        <begin position="1469"/>
        <end position="1562"/>
    </location>
</feature>
<feature type="compositionally biased region" description="Low complexity" evidence="1">
    <location>
        <begin position="77"/>
        <end position="93"/>
    </location>
</feature>